<dbReference type="KEGG" id="tav:G4V39_09285"/>
<keyword evidence="3" id="KW-0597">Phosphoprotein</keyword>
<evidence type="ECO:0000256" key="5">
    <source>
        <dbReference type="ARBA" id="ARBA00022777"/>
    </source>
</evidence>
<name>A0A6G7PY53_9BACT</name>
<dbReference type="SUPFAM" id="SSF55785">
    <property type="entry name" value="PYP-like sensor domain (PAS domain)"/>
    <property type="match status" value="1"/>
</dbReference>
<dbReference type="CDD" id="cd00130">
    <property type="entry name" value="PAS"/>
    <property type="match status" value="1"/>
</dbReference>
<dbReference type="SUPFAM" id="SSF47384">
    <property type="entry name" value="Homodimeric domain of signal transducing histidine kinase"/>
    <property type="match status" value="1"/>
</dbReference>
<dbReference type="InterPro" id="IPR036097">
    <property type="entry name" value="HisK_dim/P_sf"/>
</dbReference>
<dbReference type="Pfam" id="PF00989">
    <property type="entry name" value="PAS"/>
    <property type="match status" value="1"/>
</dbReference>
<comment type="catalytic activity">
    <reaction evidence="1">
        <text>ATP + protein L-histidine = ADP + protein N-phospho-L-histidine.</text>
        <dbReference type="EC" id="2.7.13.3"/>
    </reaction>
</comment>
<dbReference type="NCBIfam" id="TIGR00229">
    <property type="entry name" value="sensory_box"/>
    <property type="match status" value="1"/>
</dbReference>
<evidence type="ECO:0000313" key="7">
    <source>
        <dbReference type="EMBL" id="QIJ72451.1"/>
    </source>
</evidence>
<dbReference type="Gene3D" id="1.10.287.130">
    <property type="match status" value="1"/>
</dbReference>
<dbReference type="InterPro" id="IPR013767">
    <property type="entry name" value="PAS_fold"/>
</dbReference>
<dbReference type="InterPro" id="IPR052162">
    <property type="entry name" value="Sensor_kinase/Photoreceptor"/>
</dbReference>
<evidence type="ECO:0000256" key="2">
    <source>
        <dbReference type="ARBA" id="ARBA00012438"/>
    </source>
</evidence>
<dbReference type="Proteomes" id="UP000502179">
    <property type="component" value="Chromosome"/>
</dbReference>
<evidence type="ECO:0000313" key="8">
    <source>
        <dbReference type="Proteomes" id="UP000502179"/>
    </source>
</evidence>
<reference evidence="7 8" key="1">
    <citation type="submission" date="2020-02" db="EMBL/GenBank/DDBJ databases">
        <title>Genome analysis of Thermosulfuriphilus ammonigenes ST65T, an anaerobic thermophilic chemolithoautotrophic bacterium isolated from a deep-sea hydrothermal vent.</title>
        <authorList>
            <person name="Slobodkina G."/>
            <person name="Allioux M."/>
            <person name="Merkel A."/>
            <person name="Alain K."/>
            <person name="Jebbar M."/>
            <person name="Slobodkin A."/>
        </authorList>
    </citation>
    <scope>NUCLEOTIDE SEQUENCE [LARGE SCALE GENOMIC DNA]</scope>
    <source>
        <strain evidence="7 8">ST65</strain>
    </source>
</reference>
<dbReference type="InterPro" id="IPR035965">
    <property type="entry name" value="PAS-like_dom_sf"/>
</dbReference>
<keyword evidence="5" id="KW-0418">Kinase</keyword>
<protein>
    <recommendedName>
        <fullName evidence="2">histidine kinase</fullName>
        <ecNumber evidence="2">2.7.13.3</ecNumber>
    </recommendedName>
</protein>
<evidence type="ECO:0000256" key="4">
    <source>
        <dbReference type="ARBA" id="ARBA00022679"/>
    </source>
</evidence>
<organism evidence="7 8">
    <name type="scientific">Thermosulfuriphilus ammonigenes</name>
    <dbReference type="NCBI Taxonomy" id="1936021"/>
    <lineage>
        <taxon>Bacteria</taxon>
        <taxon>Pseudomonadati</taxon>
        <taxon>Thermodesulfobacteriota</taxon>
        <taxon>Thermodesulfobacteria</taxon>
        <taxon>Thermodesulfobacteriales</taxon>
        <taxon>Thermodesulfobacteriaceae</taxon>
        <taxon>Thermosulfuriphilus</taxon>
    </lineage>
</organism>
<dbReference type="EMBL" id="CP048877">
    <property type="protein sequence ID" value="QIJ72451.1"/>
    <property type="molecule type" value="Genomic_DNA"/>
</dbReference>
<dbReference type="GO" id="GO:0000155">
    <property type="term" value="F:phosphorelay sensor kinase activity"/>
    <property type="evidence" value="ECO:0007669"/>
    <property type="project" value="InterPro"/>
</dbReference>
<dbReference type="GO" id="GO:0006355">
    <property type="term" value="P:regulation of DNA-templated transcription"/>
    <property type="evidence" value="ECO:0007669"/>
    <property type="project" value="InterPro"/>
</dbReference>
<keyword evidence="8" id="KW-1185">Reference proteome</keyword>
<evidence type="ECO:0000259" key="6">
    <source>
        <dbReference type="PROSITE" id="PS50112"/>
    </source>
</evidence>
<keyword evidence="4" id="KW-0808">Transferase</keyword>
<dbReference type="PANTHER" id="PTHR43304">
    <property type="entry name" value="PHYTOCHROME-LIKE PROTEIN CPH1"/>
    <property type="match status" value="1"/>
</dbReference>
<feature type="domain" description="PAS" evidence="6">
    <location>
        <begin position="118"/>
        <end position="166"/>
    </location>
</feature>
<accession>A0A6G7PY53</accession>
<dbReference type="PROSITE" id="PS50112">
    <property type="entry name" value="PAS"/>
    <property type="match status" value="1"/>
</dbReference>
<dbReference type="SMART" id="SM00091">
    <property type="entry name" value="PAS"/>
    <property type="match status" value="1"/>
</dbReference>
<dbReference type="RefSeq" id="WP_166032667.1">
    <property type="nucleotide sequence ID" value="NZ_CP048877.1"/>
</dbReference>
<dbReference type="AlphaFoldDB" id="A0A6G7PY53"/>
<dbReference type="CDD" id="cd00082">
    <property type="entry name" value="HisKA"/>
    <property type="match status" value="1"/>
</dbReference>
<dbReference type="InterPro" id="IPR003661">
    <property type="entry name" value="HisK_dim/P_dom"/>
</dbReference>
<sequence length="318" mass="35595">MPVHIIFLILLFGLLLVGDLLLVMKLFEVIGSLKGLEAEGLVIALRSLASGLKEEALLSLAVGVVAAVAMVAFWITLRREQRHHRICEQRLRELSERLRALVEASPRLGIVRIRLPHGEFIDVNRGACELLSLSRGELLGRSLLDFVYHEDKEAMAKGLYGLKEGEMAEMVFRFVSGIGRIFPAEWHLFRPRSDFPDSEAVGIFTDVTDREAAEAERLLRERLQGVLEMAGAAAHEINQPLQILAGIAWRLKERCPQSQECHKIIDQLEEEVERMMTLGHKLASVSRYAVKPYVGETKIIDLEAASYSSETGSTETKT</sequence>
<proteinExistence type="predicted"/>
<dbReference type="Gene3D" id="3.30.450.20">
    <property type="entry name" value="PAS domain"/>
    <property type="match status" value="1"/>
</dbReference>
<dbReference type="EC" id="2.7.13.3" evidence="2"/>
<evidence type="ECO:0000256" key="1">
    <source>
        <dbReference type="ARBA" id="ARBA00000085"/>
    </source>
</evidence>
<gene>
    <name evidence="7" type="ORF">G4V39_09285</name>
</gene>
<dbReference type="InterPro" id="IPR000014">
    <property type="entry name" value="PAS"/>
</dbReference>
<evidence type="ECO:0000256" key="3">
    <source>
        <dbReference type="ARBA" id="ARBA00022553"/>
    </source>
</evidence>
<dbReference type="PANTHER" id="PTHR43304:SF1">
    <property type="entry name" value="PAC DOMAIN-CONTAINING PROTEIN"/>
    <property type="match status" value="1"/>
</dbReference>